<proteinExistence type="predicted"/>
<feature type="region of interest" description="Disordered" evidence="11">
    <location>
        <begin position="698"/>
        <end position="854"/>
    </location>
</feature>
<organism evidence="15 16">
    <name type="scientific">Erythrocercus mccallii</name>
    <dbReference type="NCBI Taxonomy" id="107208"/>
    <lineage>
        <taxon>Eukaryota</taxon>
        <taxon>Metazoa</taxon>
        <taxon>Chordata</taxon>
        <taxon>Craniata</taxon>
        <taxon>Vertebrata</taxon>
        <taxon>Euteleostomi</taxon>
        <taxon>Archelosauria</taxon>
        <taxon>Archosauria</taxon>
        <taxon>Dinosauria</taxon>
        <taxon>Saurischia</taxon>
        <taxon>Theropoda</taxon>
        <taxon>Coelurosauria</taxon>
        <taxon>Aves</taxon>
        <taxon>Neognathae</taxon>
        <taxon>Neoaves</taxon>
        <taxon>Telluraves</taxon>
        <taxon>Australaves</taxon>
        <taxon>Passeriformes</taxon>
        <taxon>Corvoidea</taxon>
        <taxon>Dicruridae</taxon>
        <taxon>Erythrocercus</taxon>
    </lineage>
</organism>
<dbReference type="InterPro" id="IPR003961">
    <property type="entry name" value="FN3_dom"/>
</dbReference>
<evidence type="ECO:0000259" key="14">
    <source>
        <dbReference type="PROSITE" id="PS50853"/>
    </source>
</evidence>
<gene>
    <name evidence="15" type="primary">Ncam1</name>
    <name evidence="15" type="ORF">ERYMCC_R01009</name>
</gene>
<dbReference type="GO" id="GO:0007155">
    <property type="term" value="P:cell adhesion"/>
    <property type="evidence" value="ECO:0007669"/>
    <property type="project" value="UniProtKB-KW"/>
</dbReference>
<dbReference type="PANTHER" id="PTHR12231">
    <property type="entry name" value="CTX-RELATED TYPE I TRANSMEMBRANE PROTEIN"/>
    <property type="match status" value="1"/>
</dbReference>
<dbReference type="InterPro" id="IPR003598">
    <property type="entry name" value="Ig_sub2"/>
</dbReference>
<evidence type="ECO:0000256" key="10">
    <source>
        <dbReference type="ARBA" id="ARBA00023319"/>
    </source>
</evidence>
<dbReference type="SMART" id="SM00060">
    <property type="entry name" value="FN3"/>
    <property type="match status" value="2"/>
</dbReference>
<feature type="domain" description="Fibronectin type-III" evidence="14">
    <location>
        <begin position="437"/>
        <end position="533"/>
    </location>
</feature>
<dbReference type="CDD" id="cd00063">
    <property type="entry name" value="FN3"/>
    <property type="match status" value="2"/>
</dbReference>
<dbReference type="SUPFAM" id="SSF48726">
    <property type="entry name" value="Immunoglobulin"/>
    <property type="match status" value="3"/>
</dbReference>
<evidence type="ECO:0000256" key="11">
    <source>
        <dbReference type="SAM" id="MobiDB-lite"/>
    </source>
</evidence>
<comment type="caution">
    <text evidence="15">The sequence shown here is derived from an EMBL/GenBank/DDBJ whole genome shotgun (WGS) entry which is preliminary data.</text>
</comment>
<keyword evidence="3" id="KW-0732">Signal</keyword>
<dbReference type="FunFam" id="2.60.40.10:FF:000173">
    <property type="entry name" value="Neural cell adhesion molecule 1"/>
    <property type="match status" value="1"/>
</dbReference>
<keyword evidence="16" id="KW-1185">Reference proteome</keyword>
<keyword evidence="9" id="KW-0325">Glycoprotein</keyword>
<dbReference type="InterPro" id="IPR013098">
    <property type="entry name" value="Ig_I-set"/>
</dbReference>
<feature type="compositionally biased region" description="Low complexity" evidence="11">
    <location>
        <begin position="698"/>
        <end position="724"/>
    </location>
</feature>
<dbReference type="FunFam" id="2.60.40.10:FF:000221">
    <property type="entry name" value="neural cell adhesion molecule 1 isoform X2"/>
    <property type="match status" value="1"/>
</dbReference>
<dbReference type="PRINTS" id="PR01838">
    <property type="entry name" value="NCAMFAMILY"/>
</dbReference>
<keyword evidence="8" id="KW-1015">Disulfide bond</keyword>
<dbReference type="FunFam" id="2.60.40.10:FF:000149">
    <property type="entry name" value="neural cell adhesion molecule 1 isoform X2"/>
    <property type="match status" value="1"/>
</dbReference>
<feature type="region of interest" description="Disordered" evidence="11">
    <location>
        <begin position="592"/>
        <end position="647"/>
    </location>
</feature>
<evidence type="ECO:0000256" key="7">
    <source>
        <dbReference type="ARBA" id="ARBA00023136"/>
    </source>
</evidence>
<feature type="transmembrane region" description="Helical" evidence="12">
    <location>
        <begin position="549"/>
        <end position="573"/>
    </location>
</feature>
<dbReference type="Proteomes" id="UP000532437">
    <property type="component" value="Unassembled WGS sequence"/>
</dbReference>
<dbReference type="InterPro" id="IPR009138">
    <property type="entry name" value="Neural_cell_adh"/>
</dbReference>
<keyword evidence="5" id="KW-0130">Cell adhesion</keyword>
<feature type="non-terminal residue" evidence="15">
    <location>
        <position position="897"/>
    </location>
</feature>
<dbReference type="PROSITE" id="PS50853">
    <property type="entry name" value="FN3"/>
    <property type="match status" value="2"/>
</dbReference>
<evidence type="ECO:0000256" key="1">
    <source>
        <dbReference type="ARBA" id="ARBA00004167"/>
    </source>
</evidence>
<dbReference type="SUPFAM" id="SSF49265">
    <property type="entry name" value="Fibronectin type III"/>
    <property type="match status" value="1"/>
</dbReference>
<evidence type="ECO:0000313" key="16">
    <source>
        <dbReference type="Proteomes" id="UP000532437"/>
    </source>
</evidence>
<dbReference type="FunFam" id="2.60.40.10:FF:000137">
    <property type="entry name" value="neural cell adhesion molecule 1 isoform X2"/>
    <property type="match status" value="1"/>
</dbReference>
<dbReference type="InterPro" id="IPR003599">
    <property type="entry name" value="Ig_sub"/>
</dbReference>
<name>A0A7K5PLH3_9CORV</name>
<keyword evidence="10" id="KW-0393">Immunoglobulin domain</keyword>
<feature type="compositionally biased region" description="Basic and acidic residues" evidence="11">
    <location>
        <begin position="595"/>
        <end position="636"/>
    </location>
</feature>
<feature type="domain" description="Fibronectin type-III" evidence="14">
    <location>
        <begin position="336"/>
        <end position="435"/>
    </location>
</feature>
<dbReference type="AlphaFoldDB" id="A0A7K5PLH3"/>
<evidence type="ECO:0000256" key="3">
    <source>
        <dbReference type="ARBA" id="ARBA00022729"/>
    </source>
</evidence>
<evidence type="ECO:0000259" key="13">
    <source>
        <dbReference type="PROSITE" id="PS50835"/>
    </source>
</evidence>
<feature type="domain" description="Ig-like" evidence="13">
    <location>
        <begin position="49"/>
        <end position="138"/>
    </location>
</feature>
<dbReference type="CDD" id="cd00096">
    <property type="entry name" value="Ig"/>
    <property type="match status" value="1"/>
</dbReference>
<dbReference type="FunFam" id="2.60.40.10:FF:000159">
    <property type="entry name" value="neural cell adhesion molecule 1 isoform X2"/>
    <property type="match status" value="1"/>
</dbReference>
<dbReference type="Pfam" id="PF07679">
    <property type="entry name" value="I-set"/>
    <property type="match status" value="2"/>
</dbReference>
<keyword evidence="4" id="KW-0677">Repeat</keyword>
<feature type="compositionally biased region" description="Polar residues" evidence="11">
    <location>
        <begin position="742"/>
        <end position="758"/>
    </location>
</feature>
<comment type="subcellular location">
    <subcellularLocation>
        <location evidence="1">Membrane</location>
        <topology evidence="1">Single-pass membrane protein</topology>
    </subcellularLocation>
</comment>
<feature type="compositionally biased region" description="Basic and acidic residues" evidence="11">
    <location>
        <begin position="794"/>
        <end position="806"/>
    </location>
</feature>
<dbReference type="GO" id="GO:0005886">
    <property type="term" value="C:plasma membrane"/>
    <property type="evidence" value="ECO:0007669"/>
    <property type="project" value="UniProtKB-ARBA"/>
</dbReference>
<dbReference type="SMART" id="SM00409">
    <property type="entry name" value="IG"/>
    <property type="match status" value="3"/>
</dbReference>
<protein>
    <submittedName>
        <fullName evidence="15">NCAM1 protein</fullName>
    </submittedName>
</protein>
<dbReference type="Gene3D" id="2.60.40.10">
    <property type="entry name" value="Immunoglobulins"/>
    <property type="match status" value="5"/>
</dbReference>
<keyword evidence="2 12" id="KW-0812">Transmembrane</keyword>
<evidence type="ECO:0000256" key="9">
    <source>
        <dbReference type="ARBA" id="ARBA00023180"/>
    </source>
</evidence>
<feature type="domain" description="Ig-like" evidence="13">
    <location>
        <begin position="145"/>
        <end position="240"/>
    </location>
</feature>
<feature type="compositionally biased region" description="Low complexity" evidence="11">
    <location>
        <begin position="765"/>
        <end position="787"/>
    </location>
</feature>
<dbReference type="InterPro" id="IPR036116">
    <property type="entry name" value="FN3_sf"/>
</dbReference>
<reference evidence="15 16" key="1">
    <citation type="submission" date="2019-09" db="EMBL/GenBank/DDBJ databases">
        <title>Bird 10,000 Genomes (B10K) Project - Family phase.</title>
        <authorList>
            <person name="Zhang G."/>
        </authorList>
    </citation>
    <scope>NUCLEOTIDE SEQUENCE [LARGE SCALE GENOMIC DNA]</scope>
    <source>
        <strain evidence="15">B10K-DU-002-60</strain>
        <tissue evidence="15">Muscle</tissue>
    </source>
</reference>
<feature type="non-terminal residue" evidence="15">
    <location>
        <position position="1"/>
    </location>
</feature>
<dbReference type="InterPro" id="IPR013783">
    <property type="entry name" value="Ig-like_fold"/>
</dbReference>
<dbReference type="InterPro" id="IPR007110">
    <property type="entry name" value="Ig-like_dom"/>
</dbReference>
<dbReference type="InterPro" id="IPR036179">
    <property type="entry name" value="Ig-like_dom_sf"/>
</dbReference>
<dbReference type="CDD" id="cd05869">
    <property type="entry name" value="IgI_NCAM-1"/>
    <property type="match status" value="1"/>
</dbReference>
<sequence>VRFIVLSNNYLQIRGIKKTDEGTYRCEGRILARGEINFKDIQVIVNVPPSVRARQSTMNATANLSQSVTLACDADGFPEPTVTWTKDGEPVEEVEDEDKYSFNYDGSELVIRKVDKSDEAEYICIAENKAGEADATIHLKVFAKPKITYVENKTAMELEDQITLTCEASGDPIPSITWRTSTRNISNEEKTLDGRIVVRSHARVSSLTLKDIQYTDAGEYVCTASNTIGQDSQAMYLEVQYAPKLQGPVAVYTWEGNQVNITCEVFAYPSAVISWFRDGQLLPSSNYSNIKIYNTPSASYLEVTPDSENDFGNYNCTAVNRIGQESSEFILVQADTPSSPSIGRVEPYSSSAQVEFAEPEATGGVPILKYKAEWRALGEGDWHARLYDAKEANVEGAVTITGLKPETTYAVRLSAVNGKGVGELSLPAEFKTQPVREPSAPKLEGHIGEDGNSIKVNVIKQDDGGSPIRHYLIKYKAKHSQEWKPEIRLPSGSDHVMLKSLDWNADYEVYVVAENQQGKSKPAHYAFRTSAQPTVIPASTSPTSGLGTAAIIGILVVVFVALLVAVDVTCYFLNKCGLLMCIAVNLCGKSGPGAKGKDMEEGKAAFSKDESKEPIVEVRTEEERTPNHDGGKHTEPNETTPLTEPEHPADTAATVEDMLPSVTTGTTNSDTITETFATAQNSPTSETTTLTSSIAPPAAAAPDANAAGPGQPSPAKGAGAASASSPPPSSTPKVAPLVDLSDTPSSAPATNNLSSSVLPGQAVLSPSAEAAKAGSKAAAPSPASLSSPPAPSEPKQEVAKSPEKEPVQPSTVKSPAETPKNPSNVKSEAASGGAANPSQNEDFKMDEGTFKPPDIDLAKDVFAALGTATPPAASGAGGQAPEAAAAAADSSGPAKTE</sequence>
<dbReference type="EMBL" id="VZRG01001266">
    <property type="protein sequence ID" value="NWT55923.1"/>
    <property type="molecule type" value="Genomic_DNA"/>
</dbReference>
<dbReference type="PANTHER" id="PTHR12231:SF239">
    <property type="entry name" value="NEURAL CELL ADHESION MOLECULE 1"/>
    <property type="match status" value="1"/>
</dbReference>
<evidence type="ECO:0000256" key="6">
    <source>
        <dbReference type="ARBA" id="ARBA00022989"/>
    </source>
</evidence>
<feature type="domain" description="Ig-like" evidence="13">
    <location>
        <begin position="243"/>
        <end position="332"/>
    </location>
</feature>
<dbReference type="Pfam" id="PF13927">
    <property type="entry name" value="Ig_3"/>
    <property type="match status" value="1"/>
</dbReference>
<evidence type="ECO:0000256" key="5">
    <source>
        <dbReference type="ARBA" id="ARBA00022889"/>
    </source>
</evidence>
<feature type="region of interest" description="Disordered" evidence="11">
    <location>
        <begin position="868"/>
        <end position="897"/>
    </location>
</feature>
<accession>A0A7K5PLH3</accession>
<evidence type="ECO:0000256" key="4">
    <source>
        <dbReference type="ARBA" id="ARBA00022737"/>
    </source>
</evidence>
<evidence type="ECO:0000313" key="15">
    <source>
        <dbReference type="EMBL" id="NWT55923.1"/>
    </source>
</evidence>
<feature type="compositionally biased region" description="Basic and acidic residues" evidence="11">
    <location>
        <begin position="841"/>
        <end position="854"/>
    </location>
</feature>
<keyword evidence="7 12" id="KW-0472">Membrane</keyword>
<dbReference type="PROSITE" id="PS50835">
    <property type="entry name" value="IG_LIKE"/>
    <property type="match status" value="3"/>
</dbReference>
<keyword evidence="6 12" id="KW-1133">Transmembrane helix</keyword>
<evidence type="ECO:0000256" key="12">
    <source>
        <dbReference type="SAM" id="Phobius"/>
    </source>
</evidence>
<dbReference type="SMART" id="SM00408">
    <property type="entry name" value="IGc2"/>
    <property type="match status" value="3"/>
</dbReference>
<evidence type="ECO:0000256" key="2">
    <source>
        <dbReference type="ARBA" id="ARBA00022692"/>
    </source>
</evidence>
<dbReference type="InterPro" id="IPR051170">
    <property type="entry name" value="Neural/epithelial_adhesion"/>
</dbReference>
<evidence type="ECO:0000256" key="8">
    <source>
        <dbReference type="ARBA" id="ARBA00023157"/>
    </source>
</evidence>
<dbReference type="Pfam" id="PF00041">
    <property type="entry name" value="fn3"/>
    <property type="match status" value="2"/>
</dbReference>